<gene>
    <name evidence="3" type="ORF">LY90DRAFT_510889</name>
</gene>
<dbReference type="AlphaFoldDB" id="A0A1Y2BUQ1"/>
<dbReference type="EMBL" id="MCOG01000136">
    <property type="protein sequence ID" value="ORY38490.1"/>
    <property type="molecule type" value="Genomic_DNA"/>
</dbReference>
<sequence>MNFNNPISSLIITTKTLPSTNNISSLIITTKTLSSSRTISSFTTTSNLLPTITNDPYAIILNDSNKCEEEEISYDIINRVKHHCESKYHGELSASFDYYIDGCYKNLSDGVCNFCINGELNKGNSCTADEDNKNAFPSEAYIKCVEDGGYLVDNHGYSDVSFVLKDMNLKVIVMDLNVKKRMTSCIIKNTSSFPFMNIKTTKTIPKEILTSTATTTTATKTTKTTTTTTITNTTISLKYCDPQTITITERETLTEKETITITIDEGGEITPNPKEPEEKCSSRYAQCGGTNYQGPTCCQSGSKCVFINEYYSQCL</sequence>
<keyword evidence="4" id="KW-1185">Reference proteome</keyword>
<dbReference type="OrthoDB" id="444269at2759"/>
<proteinExistence type="predicted"/>
<name>A0A1Y2BUQ1_9FUNG</name>
<comment type="caution">
    <text evidence="3">The sequence shown here is derived from an EMBL/GenBank/DDBJ whole genome shotgun (WGS) entry which is preliminary data.</text>
</comment>
<organism evidence="3 4">
    <name type="scientific">Neocallimastix californiae</name>
    <dbReference type="NCBI Taxonomy" id="1754190"/>
    <lineage>
        <taxon>Eukaryota</taxon>
        <taxon>Fungi</taxon>
        <taxon>Fungi incertae sedis</taxon>
        <taxon>Chytridiomycota</taxon>
        <taxon>Chytridiomycota incertae sedis</taxon>
        <taxon>Neocallimastigomycetes</taxon>
        <taxon>Neocallimastigales</taxon>
        <taxon>Neocallimastigaceae</taxon>
        <taxon>Neocallimastix</taxon>
    </lineage>
</organism>
<evidence type="ECO:0000256" key="1">
    <source>
        <dbReference type="ARBA" id="ARBA00022729"/>
    </source>
</evidence>
<dbReference type="InterPro" id="IPR000254">
    <property type="entry name" value="CBD"/>
</dbReference>
<dbReference type="GO" id="GO:0005975">
    <property type="term" value="P:carbohydrate metabolic process"/>
    <property type="evidence" value="ECO:0007669"/>
    <property type="project" value="InterPro"/>
</dbReference>
<evidence type="ECO:0000259" key="2">
    <source>
        <dbReference type="PROSITE" id="PS51164"/>
    </source>
</evidence>
<dbReference type="SUPFAM" id="SSF57180">
    <property type="entry name" value="Cellulose-binding domain"/>
    <property type="match status" value="1"/>
</dbReference>
<dbReference type="InterPro" id="IPR035971">
    <property type="entry name" value="CBD_sf"/>
</dbReference>
<evidence type="ECO:0000313" key="3">
    <source>
        <dbReference type="EMBL" id="ORY38490.1"/>
    </source>
</evidence>
<dbReference type="GO" id="GO:0005576">
    <property type="term" value="C:extracellular region"/>
    <property type="evidence" value="ECO:0007669"/>
    <property type="project" value="InterPro"/>
</dbReference>
<keyword evidence="1" id="KW-0732">Signal</keyword>
<accession>A0A1Y2BUQ1</accession>
<feature type="domain" description="CBM1" evidence="2">
    <location>
        <begin position="279"/>
        <end position="315"/>
    </location>
</feature>
<dbReference type="PROSITE" id="PS00562">
    <property type="entry name" value="CBM1_1"/>
    <property type="match status" value="1"/>
</dbReference>
<protein>
    <recommendedName>
        <fullName evidence="2">CBM1 domain-containing protein</fullName>
    </recommendedName>
</protein>
<dbReference type="Proteomes" id="UP000193920">
    <property type="component" value="Unassembled WGS sequence"/>
</dbReference>
<dbReference type="GO" id="GO:0030248">
    <property type="term" value="F:cellulose binding"/>
    <property type="evidence" value="ECO:0007669"/>
    <property type="project" value="InterPro"/>
</dbReference>
<reference evidence="3 4" key="1">
    <citation type="submission" date="2016-08" db="EMBL/GenBank/DDBJ databases">
        <title>A Parts List for Fungal Cellulosomes Revealed by Comparative Genomics.</title>
        <authorList>
            <consortium name="DOE Joint Genome Institute"/>
            <person name="Haitjema C.H."/>
            <person name="Gilmore S.P."/>
            <person name="Henske J.K."/>
            <person name="Solomon K.V."/>
            <person name="De Groot R."/>
            <person name="Kuo A."/>
            <person name="Mondo S.J."/>
            <person name="Salamov A.A."/>
            <person name="Labutti K."/>
            <person name="Zhao Z."/>
            <person name="Chiniquy J."/>
            <person name="Barry K."/>
            <person name="Brewer H.M."/>
            <person name="Purvine S.O."/>
            <person name="Wright A.T."/>
            <person name="Boxma B."/>
            <person name="Van Alen T."/>
            <person name="Hackstein J.H."/>
            <person name="Baker S.E."/>
            <person name="Grigoriev I.V."/>
            <person name="O'Malley M.A."/>
        </authorList>
    </citation>
    <scope>NUCLEOTIDE SEQUENCE [LARGE SCALE GENOMIC DNA]</scope>
    <source>
        <strain evidence="3 4">G1</strain>
    </source>
</reference>
<evidence type="ECO:0000313" key="4">
    <source>
        <dbReference type="Proteomes" id="UP000193920"/>
    </source>
</evidence>
<dbReference type="PROSITE" id="PS51164">
    <property type="entry name" value="CBM1_2"/>
    <property type="match status" value="1"/>
</dbReference>
<dbReference type="Pfam" id="PF00734">
    <property type="entry name" value="CBM_1"/>
    <property type="match status" value="1"/>
</dbReference>
<dbReference type="SMART" id="SM00236">
    <property type="entry name" value="fCBD"/>
    <property type="match status" value="1"/>
</dbReference>